<dbReference type="AlphaFoldDB" id="A0A8J3P6G2"/>
<gene>
    <name evidence="1" type="ORF">Cco03nite_01010</name>
</gene>
<sequence>MIFESATPLARACDALVRARRERDIEAFESATAQLWEAAQTAPADELTTALTACAELLGELGPGFGGEFAVLCGALIELGAAPDPLVPVLRERLTEVAGLAAEFAEVWAREFPGEGTPEPDPAEFETTLERLDAAIPPDQAVRLAESWFGLQSWMRCATTLLQKSAAARRACQAEPALRAAVAALEPEREDMGWLAMLLAVLDGERLLVLHRATGRGWRVTVGGIGDNFQLHTLLAATLSGPAADGLLEGLAVDPAWTAVALDAPATSFGGQVTGSFNLVDAYGAWIWNEGVPADIPALDGQRVVVLDPPPYARGWDNVRRYPMMTASITLDEVLPAAEAASWLGRVAEAKGFDGPA</sequence>
<proteinExistence type="predicted"/>
<dbReference type="EMBL" id="BONI01000001">
    <property type="protein sequence ID" value="GIG03401.1"/>
    <property type="molecule type" value="Genomic_DNA"/>
</dbReference>
<reference evidence="1 2" key="1">
    <citation type="submission" date="2021-01" db="EMBL/GenBank/DDBJ databases">
        <title>Whole genome shotgun sequence of Catellatospora coxensis NBRC 107359.</title>
        <authorList>
            <person name="Komaki H."/>
            <person name="Tamura T."/>
        </authorList>
    </citation>
    <scope>NUCLEOTIDE SEQUENCE [LARGE SCALE GENOMIC DNA]</scope>
    <source>
        <strain evidence="1 2">NBRC 107359</strain>
    </source>
</reference>
<name>A0A8J3P6G2_9ACTN</name>
<comment type="caution">
    <text evidence="1">The sequence shown here is derived from an EMBL/GenBank/DDBJ whole genome shotgun (WGS) entry which is preliminary data.</text>
</comment>
<protein>
    <submittedName>
        <fullName evidence="1">Uncharacterized protein</fullName>
    </submittedName>
</protein>
<accession>A0A8J3P6G2</accession>
<evidence type="ECO:0000313" key="1">
    <source>
        <dbReference type="EMBL" id="GIG03401.1"/>
    </source>
</evidence>
<organism evidence="1 2">
    <name type="scientific">Catellatospora coxensis</name>
    <dbReference type="NCBI Taxonomy" id="310354"/>
    <lineage>
        <taxon>Bacteria</taxon>
        <taxon>Bacillati</taxon>
        <taxon>Actinomycetota</taxon>
        <taxon>Actinomycetes</taxon>
        <taxon>Micromonosporales</taxon>
        <taxon>Micromonosporaceae</taxon>
        <taxon>Catellatospora</taxon>
    </lineage>
</organism>
<dbReference type="Proteomes" id="UP000630887">
    <property type="component" value="Unassembled WGS sequence"/>
</dbReference>
<keyword evidence="2" id="KW-1185">Reference proteome</keyword>
<dbReference type="RefSeq" id="WP_203687880.1">
    <property type="nucleotide sequence ID" value="NZ_BAAALC010000038.1"/>
</dbReference>
<evidence type="ECO:0000313" key="2">
    <source>
        <dbReference type="Proteomes" id="UP000630887"/>
    </source>
</evidence>